<dbReference type="GO" id="GO:0016757">
    <property type="term" value="F:glycosyltransferase activity"/>
    <property type="evidence" value="ECO:0007669"/>
    <property type="project" value="UniProtKB-KW"/>
</dbReference>
<dbReference type="PANTHER" id="PTHR43685:SF5">
    <property type="entry name" value="GLYCOSYLTRANSFERASE EPSE-RELATED"/>
    <property type="match status" value="1"/>
</dbReference>
<dbReference type="InterPro" id="IPR001173">
    <property type="entry name" value="Glyco_trans_2-like"/>
</dbReference>
<accession>A0A212IPM0</accession>
<comment type="similarity">
    <text evidence="1">Belongs to the glycosyltransferase 2 family.</text>
</comment>
<dbReference type="AlphaFoldDB" id="A0A212IPM0"/>
<evidence type="ECO:0000313" key="6">
    <source>
        <dbReference type="EMBL" id="SBV68715.1"/>
    </source>
</evidence>
<dbReference type="RefSeq" id="WP_046670024.1">
    <property type="nucleotide sequence ID" value="NZ_LT598671.1"/>
</dbReference>
<evidence type="ECO:0000256" key="2">
    <source>
        <dbReference type="ARBA" id="ARBA00022676"/>
    </source>
</evidence>
<dbReference type="InterPro" id="IPR050834">
    <property type="entry name" value="Glycosyltransf_2"/>
</dbReference>
<dbReference type="Pfam" id="PF00535">
    <property type="entry name" value="Glycos_transf_2"/>
    <property type="match status" value="1"/>
</dbReference>
<reference evidence="6" key="1">
    <citation type="submission" date="2016-04" db="EMBL/GenBank/DDBJ databases">
        <authorList>
            <person name="Evans L.H."/>
            <person name="Alamgir A."/>
            <person name="Owens N."/>
            <person name="Weber N.D."/>
            <person name="Virtaneva K."/>
            <person name="Barbian K."/>
            <person name="Babar A."/>
            <person name="Rosenke K."/>
        </authorList>
    </citation>
    <scope>NUCLEOTIDE SEQUENCE</scope>
    <source>
        <strain evidence="5">86-2</strain>
        <strain evidence="6">92-3</strain>
    </source>
</reference>
<sequence length="317" mass="36536">MCNYPLISVLIPTYNVSDWIEDAIMSILNQTYSNIEIVIIDDCSTDDTFEKLLSLSKKDDRITLLRNDVNLKITKTLNRGLDYVKGDYIARFDGDDIATNDRIEKQFSYMIEKDLDLVGCQMIAIDQNGNVLRKGNSPVGEESIKTISNWASPIAHIWLAKRSVYEKIGGYRDIPYAEDYDFILRALDRGFKCDNHIEHLMYIRHRTGNSASMASLTQRKSHNYVLKLHRERARLGGDCDSYDVAKMHNVLASSALGLKLHKLSSFFLFRALQQNSKLKKIFYILFSSVTSIYNMQYLFRRSIVYIILLRNGKNNVK</sequence>
<evidence type="ECO:0000256" key="1">
    <source>
        <dbReference type="ARBA" id="ARBA00006739"/>
    </source>
</evidence>
<dbReference type="SUPFAM" id="SSF53448">
    <property type="entry name" value="Nucleotide-diphospho-sugar transferases"/>
    <property type="match status" value="1"/>
</dbReference>
<evidence type="ECO:0000256" key="3">
    <source>
        <dbReference type="ARBA" id="ARBA00022679"/>
    </source>
</evidence>
<organism evidence="6">
    <name type="scientific">uncultured Citrobacter sp</name>
    <dbReference type="NCBI Taxonomy" id="200446"/>
    <lineage>
        <taxon>Bacteria</taxon>
        <taxon>Pseudomonadati</taxon>
        <taxon>Pseudomonadota</taxon>
        <taxon>Gammaproteobacteria</taxon>
        <taxon>Enterobacterales</taxon>
        <taxon>Enterobacteriaceae</taxon>
        <taxon>Citrobacter</taxon>
        <taxon>environmental samples</taxon>
    </lineage>
</organism>
<dbReference type="EMBL" id="FLUA01000037">
    <property type="protein sequence ID" value="SBV64682.1"/>
    <property type="molecule type" value="Genomic_DNA"/>
</dbReference>
<keyword evidence="2" id="KW-0328">Glycosyltransferase</keyword>
<protein>
    <submittedName>
        <fullName evidence="6">Glycosyl transferase</fullName>
    </submittedName>
</protein>
<dbReference type="PANTHER" id="PTHR43685">
    <property type="entry name" value="GLYCOSYLTRANSFERASE"/>
    <property type="match status" value="1"/>
</dbReference>
<name>A0A212IPM0_9ENTR</name>
<evidence type="ECO:0000313" key="5">
    <source>
        <dbReference type="EMBL" id="SBV64682.1"/>
    </source>
</evidence>
<gene>
    <name evidence="6" type="primary">welM</name>
    <name evidence="5" type="ORF">KL86CIT2_390075</name>
    <name evidence="6" type="ORF">KM92CIT3_81043</name>
</gene>
<evidence type="ECO:0000259" key="4">
    <source>
        <dbReference type="Pfam" id="PF00535"/>
    </source>
</evidence>
<dbReference type="Gene3D" id="3.90.550.10">
    <property type="entry name" value="Spore Coat Polysaccharide Biosynthesis Protein SpsA, Chain A"/>
    <property type="match status" value="1"/>
</dbReference>
<proteinExistence type="inferred from homology"/>
<dbReference type="CDD" id="cd00761">
    <property type="entry name" value="Glyco_tranf_GTA_type"/>
    <property type="match status" value="1"/>
</dbReference>
<feature type="domain" description="Glycosyltransferase 2-like" evidence="4">
    <location>
        <begin position="8"/>
        <end position="168"/>
    </location>
</feature>
<dbReference type="EMBL" id="FLUB01000020">
    <property type="protein sequence ID" value="SBV68715.1"/>
    <property type="molecule type" value="Genomic_DNA"/>
</dbReference>
<dbReference type="InterPro" id="IPR029044">
    <property type="entry name" value="Nucleotide-diphossugar_trans"/>
</dbReference>
<keyword evidence="3 6" id="KW-0808">Transferase</keyword>